<comment type="caution">
    <text evidence="1">The sequence shown here is derived from an EMBL/GenBank/DDBJ whole genome shotgun (WGS) entry which is preliminary data.</text>
</comment>
<dbReference type="EMBL" id="AQOB01000004">
    <property type="protein sequence ID" value="EOQ38558.1"/>
    <property type="molecule type" value="Genomic_DNA"/>
</dbReference>
<proteinExistence type="predicted"/>
<gene>
    <name evidence="1" type="ORF">HMPREF1526_01596</name>
</gene>
<dbReference type="RefSeq" id="WP_016147757.1">
    <property type="nucleotide sequence ID" value="NZ_KB976103.1"/>
</dbReference>
<accession>R8W146</accession>
<dbReference type="OrthoDB" id="769822at2"/>
<keyword evidence="2" id="KW-1185">Reference proteome</keyword>
<dbReference type="Proteomes" id="UP000013981">
    <property type="component" value="Unassembled WGS sequence"/>
</dbReference>
<evidence type="ECO:0000313" key="2">
    <source>
        <dbReference type="Proteomes" id="UP000013981"/>
    </source>
</evidence>
<sequence>MRVIERVRNFIKDPLNRDKITFLMQKRGGWERWFQLELAYWIAHDFKQYKVELETHDYVNGALRTDILLTKGTEYKTAVELKCEQANADSNRFVQSVFNDIEKAQQLSSSITAFTAVALIQNPDTMEVADQMLTTLTGQRPELISFDYEGFDLPGLLYYSIVR</sequence>
<organism evidence="1 2">
    <name type="scientific">Butyricicoccus pullicaecorum 1.2</name>
    <dbReference type="NCBI Taxonomy" id="1203606"/>
    <lineage>
        <taxon>Bacteria</taxon>
        <taxon>Bacillati</taxon>
        <taxon>Bacillota</taxon>
        <taxon>Clostridia</taxon>
        <taxon>Eubacteriales</taxon>
        <taxon>Butyricicoccaceae</taxon>
        <taxon>Butyricicoccus</taxon>
    </lineage>
</organism>
<dbReference type="AlphaFoldDB" id="R8W146"/>
<protein>
    <recommendedName>
        <fullName evidence="3">Restriction endonuclease type IV Mrr domain-containing protein</fullName>
    </recommendedName>
</protein>
<name>R8W146_9FIRM</name>
<dbReference type="HOGENOM" id="CLU_1624079_0_0_9"/>
<evidence type="ECO:0008006" key="3">
    <source>
        <dbReference type="Google" id="ProtNLM"/>
    </source>
</evidence>
<dbReference type="PATRIC" id="fig|1203606.4.peg.1561"/>
<reference evidence="1 2" key="1">
    <citation type="submission" date="2013-01" db="EMBL/GenBank/DDBJ databases">
        <title>The Genome Sequence of Butyricicoccus pullicaecorum 1.2.</title>
        <authorList>
            <consortium name="The Broad Institute Genome Sequencing Platform"/>
            <person name="Earl A."/>
            <person name="Ward D."/>
            <person name="Feldgarden M."/>
            <person name="Gevers D."/>
            <person name="Van Immerseel F."/>
            <person name="Eeckhaut V."/>
            <person name="Walker B."/>
            <person name="Young S.K."/>
            <person name="Zeng Q."/>
            <person name="Gargeya S."/>
            <person name="Fitzgerald M."/>
            <person name="Haas B."/>
            <person name="Abouelleil A."/>
            <person name="Alvarado L."/>
            <person name="Arachchi H.M."/>
            <person name="Berlin A.M."/>
            <person name="Chapman S.B."/>
            <person name="Dewar J."/>
            <person name="Goldberg J."/>
            <person name="Griggs A."/>
            <person name="Gujja S."/>
            <person name="Hansen M."/>
            <person name="Howarth C."/>
            <person name="Imamovic A."/>
            <person name="Larimer J."/>
            <person name="McCowan C."/>
            <person name="Murphy C."/>
            <person name="Neiman D."/>
            <person name="Pearson M."/>
            <person name="Priest M."/>
            <person name="Roberts A."/>
            <person name="Saif S."/>
            <person name="Shea T."/>
            <person name="Sisk P."/>
            <person name="Sykes S."/>
            <person name="Wortman J."/>
            <person name="Nusbaum C."/>
            <person name="Birren B."/>
        </authorList>
    </citation>
    <scope>NUCLEOTIDE SEQUENCE [LARGE SCALE GENOMIC DNA]</scope>
    <source>
        <strain evidence="1 2">1.2</strain>
    </source>
</reference>
<evidence type="ECO:0000313" key="1">
    <source>
        <dbReference type="EMBL" id="EOQ38558.1"/>
    </source>
</evidence>